<sequence length="53" mass="6224">MSPYKSRHYVLSCPRMRARPARDALRQPTARNLRTLADKPRIHARRIEEARGP</sequence>
<evidence type="ECO:0000313" key="2">
    <source>
        <dbReference type="Proteomes" id="UP000004682"/>
    </source>
</evidence>
<gene>
    <name evidence="1" type="ORF">A33K_17338</name>
</gene>
<proteinExistence type="predicted"/>
<reference evidence="2" key="1">
    <citation type="journal article" date="2012" name="J. Bacteriol.">
        <title>Revised Genome Sequence of Burkholderia thailandensis MSMB43 with Improved Annotation.</title>
        <authorList>
            <person name="Zhuo Y."/>
            <person name="Liu L."/>
            <person name="Wang Q."/>
            <person name="Liu X."/>
            <person name="Ren B."/>
            <person name="Liu M."/>
            <person name="Ni P."/>
            <person name="Cheng Y.Q."/>
            <person name="Zhang L."/>
        </authorList>
    </citation>
    <scope>NUCLEOTIDE SEQUENCE [LARGE SCALE GENOMIC DNA]</scope>
    <source>
        <strain evidence="2">MSMB43</strain>
    </source>
</reference>
<evidence type="ECO:0000313" key="1">
    <source>
        <dbReference type="EMBL" id="EIP86248.1"/>
    </source>
</evidence>
<dbReference type="EMBL" id="JH692065">
    <property type="protein sequence ID" value="EIP86248.1"/>
    <property type="molecule type" value="Genomic_DNA"/>
</dbReference>
<keyword evidence="2" id="KW-1185">Reference proteome</keyword>
<dbReference type="Proteomes" id="UP000004682">
    <property type="component" value="Unassembled WGS sequence"/>
</dbReference>
<accession>A0ABN0G265</accession>
<protein>
    <submittedName>
        <fullName evidence="1">Uncharacterized protein</fullName>
    </submittedName>
</protein>
<organism evidence="1 2">
    <name type="scientific">Burkholderia humptydooensis MSMB43</name>
    <dbReference type="NCBI Taxonomy" id="441157"/>
    <lineage>
        <taxon>Bacteria</taxon>
        <taxon>Pseudomonadati</taxon>
        <taxon>Pseudomonadota</taxon>
        <taxon>Betaproteobacteria</taxon>
        <taxon>Burkholderiales</taxon>
        <taxon>Burkholderiaceae</taxon>
        <taxon>Burkholderia</taxon>
        <taxon>pseudomallei group</taxon>
    </lineage>
</organism>
<name>A0ABN0G265_9BURK</name>